<evidence type="ECO:0000256" key="2">
    <source>
        <dbReference type="SAM" id="Phobius"/>
    </source>
</evidence>
<feature type="transmembrane region" description="Helical" evidence="2">
    <location>
        <begin position="148"/>
        <end position="166"/>
    </location>
</feature>
<dbReference type="InterPro" id="IPR052724">
    <property type="entry name" value="GT117_domain-containing"/>
</dbReference>
<dbReference type="Proteomes" id="UP001143545">
    <property type="component" value="Unassembled WGS sequence"/>
</dbReference>
<evidence type="ECO:0000313" key="4">
    <source>
        <dbReference type="Proteomes" id="UP001143545"/>
    </source>
</evidence>
<dbReference type="PANTHER" id="PTHR16214">
    <property type="entry name" value="TRANSMEMBRANE PROTEIN 260"/>
    <property type="match status" value="1"/>
</dbReference>
<feature type="transmembrane region" description="Helical" evidence="2">
    <location>
        <begin position="259"/>
        <end position="279"/>
    </location>
</feature>
<evidence type="ECO:0000313" key="3">
    <source>
        <dbReference type="EMBL" id="GLB50987.1"/>
    </source>
</evidence>
<feature type="transmembrane region" description="Helical" evidence="2">
    <location>
        <begin position="632"/>
        <end position="653"/>
    </location>
</feature>
<dbReference type="PANTHER" id="PTHR16214:SF3">
    <property type="entry name" value="TRANSMEMBRANE PROTEIN 260"/>
    <property type="match status" value="1"/>
</dbReference>
<feature type="compositionally biased region" description="Polar residues" evidence="1">
    <location>
        <begin position="1091"/>
        <end position="1114"/>
    </location>
</feature>
<keyword evidence="4" id="KW-1185">Reference proteome</keyword>
<feature type="transmembrane region" description="Helical" evidence="2">
    <location>
        <begin position="599"/>
        <end position="620"/>
    </location>
</feature>
<keyword evidence="2" id="KW-0812">Transmembrane</keyword>
<dbReference type="RefSeq" id="WP_281751076.1">
    <property type="nucleotide sequence ID" value="NZ_BRVP01000001.1"/>
</dbReference>
<accession>A0A9W6B3C9</accession>
<feature type="transmembrane region" description="Helical" evidence="2">
    <location>
        <begin position="220"/>
        <end position="239"/>
    </location>
</feature>
<dbReference type="InterPro" id="IPR021280">
    <property type="entry name" value="TMEM260-like"/>
</dbReference>
<reference evidence="3" key="1">
    <citation type="submission" date="2022-07" db="EMBL/GenBank/DDBJ databases">
        <title>Taxonomy of Novel Oxalotrophic and Methylotrophic Bacteria.</title>
        <authorList>
            <person name="Sahin N."/>
            <person name="Tani A."/>
        </authorList>
    </citation>
    <scope>NUCLEOTIDE SEQUENCE</scope>
    <source>
        <strain evidence="3">AM327</strain>
    </source>
</reference>
<feature type="transmembrane region" description="Helical" evidence="2">
    <location>
        <begin position="79"/>
        <end position="99"/>
    </location>
</feature>
<feature type="transmembrane region" description="Helical" evidence="2">
    <location>
        <begin position="119"/>
        <end position="141"/>
    </location>
</feature>
<comment type="caution">
    <text evidence="3">The sequence shown here is derived from an EMBL/GenBank/DDBJ whole genome shotgun (WGS) entry which is preliminary data.</text>
</comment>
<protein>
    <submittedName>
        <fullName evidence="3">Membrane protein</fullName>
    </submittedName>
</protein>
<dbReference type="AlphaFoldDB" id="A0A9W6B3C9"/>
<gene>
    <name evidence="3" type="ORF">NBRC110019_00260</name>
</gene>
<name>A0A9W6B3C9_9FLAO</name>
<feature type="transmembrane region" description="Helical" evidence="2">
    <location>
        <begin position="12"/>
        <end position="36"/>
    </location>
</feature>
<dbReference type="Pfam" id="PF11028">
    <property type="entry name" value="TMEM260-like"/>
    <property type="match status" value="1"/>
</dbReference>
<organism evidence="3 4">
    <name type="scientific">Neptunitalea chrysea</name>
    <dbReference type="NCBI Taxonomy" id="1647581"/>
    <lineage>
        <taxon>Bacteria</taxon>
        <taxon>Pseudomonadati</taxon>
        <taxon>Bacteroidota</taxon>
        <taxon>Flavobacteriia</taxon>
        <taxon>Flavobacteriales</taxon>
        <taxon>Flavobacteriaceae</taxon>
        <taxon>Neptunitalea</taxon>
    </lineage>
</organism>
<feature type="transmembrane region" description="Helical" evidence="2">
    <location>
        <begin position="56"/>
        <end position="72"/>
    </location>
</feature>
<evidence type="ECO:0000256" key="1">
    <source>
        <dbReference type="SAM" id="MobiDB-lite"/>
    </source>
</evidence>
<feature type="transmembrane region" description="Helical" evidence="2">
    <location>
        <begin position="545"/>
        <end position="562"/>
    </location>
</feature>
<sequence>MFSKDFKKWNTIIGWIVFIIAFTTYGLTVEPTASFWDCGEYIPTAAKLQVGHPPGAPFFQMMGAFFAMFAISKEHIALMVNYMSVTSSAFAILFMFWSITGILKQFITKETEEFTNAKAFAILGSGVVGGLALAFSDSFWFNAVEAEVYAMAIFMMSLMFWLGLKWTENLDSPRGSKWLLLIALVIGLSFGVHFMALLTIPAIGMMYFFKSHFEKNVKNFIIANIVSIAILLFIFKLLLPYTLSFFGYLEVFFVNSIGLPFNSGTIIAGLLIIGGFYYGLSYSSKKGFVNLNTGILCTIFVLIGFSTWLMVPIRANANTVINENDPSDARTLLAYYNLEQYPETHLFYGPMYSNKYAGLDENQPYVDGKPKYEKNEVLGKYEIVNHWKGEIQNANSKQEGLLPRMWSEEHAANYMKLTGKLDFNINADYVESPELQSLVQSFKKQVASGEISTDNYEQFLNDYKDYLEIEKPSFAQNIDYFFNFQIAYMYVRYFGWNFIGRKDDIQGKLDDHGSVLTGIKFIDEIFHGSQDNLPSDVANNPARNTYFLLPLILGLIGVFYLASRSQQKFWVLLMLFLFTGIALKLYLNERPFEPRERDYALVGSFYVFCIWIGFGVYALFDVFREMLSPKALSPLVVAVCFLSVPTVMAYQNWDDHDRSNRYTAQSMAKSYLDSVQEDAGALLFTIGDNDTFALWYAQEIEEYRTDIRTINTQLFATAWYIDQMKRKTYESEPIPSSLKHSQYKWGTRDAIYYQPVSETVSKQRWDIKKFMEFITSENPKYKMGYVLNNTANIPESLLETNYYPTNKIRVPVNKENVLKSGLVKPEDADLIVDHIDIDLPKSAIGKHRMMMLDILANNDWKRPIYFTGGSFDDQEYIWMKDYLQLDGMVYKLVPIETPIDKNNPYEMGRIDSDLMFDIVKKWDWGNSGDPNIYLDPETRRNSINYRGNIARLVETLINENKIDKAKEAIEIAMKNMPADRFGYYFLLDAYIDAYYKVGEKQKARDLFTQVAKHYQEELKYYATLDNIAMKEAENDINSSAYRYSSLIDIIGMNQDMDFFKEEATKYNAYMSKFPMEEEPEGLTSEGLLQEGDSTQTKDTIENMSIPETSTEATE</sequence>
<proteinExistence type="predicted"/>
<feature type="transmembrane region" description="Helical" evidence="2">
    <location>
        <begin position="291"/>
        <end position="311"/>
    </location>
</feature>
<feature type="region of interest" description="Disordered" evidence="1">
    <location>
        <begin position="1077"/>
        <end position="1114"/>
    </location>
</feature>
<dbReference type="EMBL" id="BRVP01000001">
    <property type="protein sequence ID" value="GLB50987.1"/>
    <property type="molecule type" value="Genomic_DNA"/>
</dbReference>
<keyword evidence="2" id="KW-1133">Transmembrane helix</keyword>
<feature type="transmembrane region" description="Helical" evidence="2">
    <location>
        <begin position="178"/>
        <end position="208"/>
    </location>
</feature>
<feature type="transmembrane region" description="Helical" evidence="2">
    <location>
        <begin position="569"/>
        <end position="587"/>
    </location>
</feature>
<keyword evidence="2" id="KW-0472">Membrane</keyword>